<accession>A0A0G4H472</accession>
<protein>
    <recommendedName>
        <fullName evidence="4">C2 domain-containing protein</fullName>
    </recommendedName>
</protein>
<dbReference type="Proteomes" id="UP000041254">
    <property type="component" value="Unassembled WGS sequence"/>
</dbReference>
<dbReference type="AlphaFoldDB" id="A0A0G4H472"/>
<evidence type="ECO:0000256" key="1">
    <source>
        <dbReference type="SAM" id="MobiDB-lite"/>
    </source>
</evidence>
<dbReference type="EMBL" id="CDMY01000989">
    <property type="protein sequence ID" value="CEM38550.1"/>
    <property type="molecule type" value="Genomic_DNA"/>
</dbReference>
<evidence type="ECO:0000313" key="2">
    <source>
        <dbReference type="EMBL" id="CEM38550.1"/>
    </source>
</evidence>
<dbReference type="Gene3D" id="2.60.40.150">
    <property type="entry name" value="C2 domain"/>
    <property type="match status" value="1"/>
</dbReference>
<keyword evidence="3" id="KW-1185">Reference proteome</keyword>
<evidence type="ECO:0000313" key="3">
    <source>
        <dbReference type="Proteomes" id="UP000041254"/>
    </source>
</evidence>
<name>A0A0G4H472_VITBC</name>
<proteinExistence type="predicted"/>
<dbReference type="OrthoDB" id="334024at2759"/>
<organism evidence="2 3">
    <name type="scientific">Vitrella brassicaformis (strain CCMP3155)</name>
    <dbReference type="NCBI Taxonomy" id="1169540"/>
    <lineage>
        <taxon>Eukaryota</taxon>
        <taxon>Sar</taxon>
        <taxon>Alveolata</taxon>
        <taxon>Colpodellida</taxon>
        <taxon>Vitrellaceae</taxon>
        <taxon>Vitrella</taxon>
    </lineage>
</organism>
<feature type="compositionally biased region" description="Low complexity" evidence="1">
    <location>
        <begin position="238"/>
        <end position="252"/>
    </location>
</feature>
<dbReference type="VEuPathDB" id="CryptoDB:Vbra_10557"/>
<sequence length="468" mass="50485">MAAFSLSSIGEHPTLVVNLLQARRLKHAGLHAVEVEVDGHCIRTDYIGGDEEPTFNKMIKFKRFTKDTFVRFTIFHKRALVVDKRAAEAHFGLANLLVDNTLKGRYRGAIMLEHKDRFAGELLVDMYVMNPAAAAGAASGRPPLVPHPRQARAAKPPAAASAAEIAKREKEQRQDTKPAAAVAAVVVESAPLIDVSAPAGPCRGIDEDLIKMEDTITSHEHVPVVPAIYTTAPAAAGAAGGAEASPGQPAQGWGVASAPSSPAGLRAITTQQETQLTAQPEKTSVGSRCESQPAPTVMPYFSLQPTIRPQPAPPLPPPAHMQMVVPYGPFPSMQQGGAQQFRLLLQQPVVPFQRISRSQSPPGRSFSKAEGGASERATDPFADLVNDMRGTLATDGEGEGARGRKPYYGREGSAPLDVEARRQRREQMLREQQEQERLQAELMGGVRDYIGMGTSPNLKDHFKDRRAS</sequence>
<reference evidence="2 3" key="1">
    <citation type="submission" date="2014-11" db="EMBL/GenBank/DDBJ databases">
        <authorList>
            <person name="Zhu J."/>
            <person name="Qi W."/>
            <person name="Song R."/>
        </authorList>
    </citation>
    <scope>NUCLEOTIDE SEQUENCE [LARGE SCALE GENOMIC DNA]</scope>
</reference>
<feature type="compositionally biased region" description="Basic and acidic residues" evidence="1">
    <location>
        <begin position="458"/>
        <end position="468"/>
    </location>
</feature>
<dbReference type="InterPro" id="IPR035892">
    <property type="entry name" value="C2_domain_sf"/>
</dbReference>
<dbReference type="InParanoid" id="A0A0G4H472"/>
<feature type="region of interest" description="Disordered" evidence="1">
    <location>
        <begin position="448"/>
        <end position="468"/>
    </location>
</feature>
<feature type="compositionally biased region" description="Low complexity" evidence="1">
    <location>
        <begin position="151"/>
        <end position="160"/>
    </location>
</feature>
<evidence type="ECO:0008006" key="4">
    <source>
        <dbReference type="Google" id="ProtNLM"/>
    </source>
</evidence>
<feature type="region of interest" description="Disordered" evidence="1">
    <location>
        <begin position="354"/>
        <end position="425"/>
    </location>
</feature>
<dbReference type="SUPFAM" id="SSF49562">
    <property type="entry name" value="C2 domain (Calcium/lipid-binding domain, CaLB)"/>
    <property type="match status" value="1"/>
</dbReference>
<feature type="region of interest" description="Disordered" evidence="1">
    <location>
        <begin position="138"/>
        <end position="160"/>
    </location>
</feature>
<gene>
    <name evidence="2" type="ORF">Vbra_10557</name>
</gene>
<feature type="region of interest" description="Disordered" evidence="1">
    <location>
        <begin position="238"/>
        <end position="262"/>
    </location>
</feature>